<comment type="caution">
    <text evidence="1">The sequence shown here is derived from an EMBL/GenBank/DDBJ whole genome shotgun (WGS) entry which is preliminary data.</text>
</comment>
<name>A0A9N9G019_9GLOM</name>
<keyword evidence="2" id="KW-1185">Reference proteome</keyword>
<organism evidence="1 2">
    <name type="scientific">Cetraspora pellucida</name>
    <dbReference type="NCBI Taxonomy" id="1433469"/>
    <lineage>
        <taxon>Eukaryota</taxon>
        <taxon>Fungi</taxon>
        <taxon>Fungi incertae sedis</taxon>
        <taxon>Mucoromycota</taxon>
        <taxon>Glomeromycotina</taxon>
        <taxon>Glomeromycetes</taxon>
        <taxon>Diversisporales</taxon>
        <taxon>Gigasporaceae</taxon>
        <taxon>Cetraspora</taxon>
    </lineage>
</organism>
<evidence type="ECO:0000313" key="2">
    <source>
        <dbReference type="Proteomes" id="UP000789759"/>
    </source>
</evidence>
<evidence type="ECO:0000313" key="1">
    <source>
        <dbReference type="EMBL" id="CAG8569662.1"/>
    </source>
</evidence>
<dbReference type="OrthoDB" id="1470350at2759"/>
<dbReference type="EMBL" id="CAJVQA010003223">
    <property type="protein sequence ID" value="CAG8569662.1"/>
    <property type="molecule type" value="Genomic_DNA"/>
</dbReference>
<reference evidence="1" key="1">
    <citation type="submission" date="2021-06" db="EMBL/GenBank/DDBJ databases">
        <authorList>
            <person name="Kallberg Y."/>
            <person name="Tangrot J."/>
            <person name="Rosling A."/>
        </authorList>
    </citation>
    <scope>NUCLEOTIDE SEQUENCE</scope>
    <source>
        <strain evidence="1">FL966</strain>
    </source>
</reference>
<sequence length="74" mass="8553">MESLRLYPQAVQLMGCNPTKPINLSILKGFIPERFMNPEKEVKNNWVPFSDKILLPSSLMLHPKNLELIFSKLN</sequence>
<proteinExistence type="predicted"/>
<gene>
    <name evidence="1" type="ORF">CPELLU_LOCUS5591</name>
</gene>
<dbReference type="Proteomes" id="UP000789759">
    <property type="component" value="Unassembled WGS sequence"/>
</dbReference>
<protein>
    <submittedName>
        <fullName evidence="1">22000_t:CDS:1</fullName>
    </submittedName>
</protein>
<dbReference type="AlphaFoldDB" id="A0A9N9G019"/>
<accession>A0A9N9G019</accession>